<feature type="transmembrane region" description="Helical" evidence="1">
    <location>
        <begin position="87"/>
        <end position="108"/>
    </location>
</feature>
<sequence>MTKNGFRICALQGVLMILAGMVLAGFPLAFLVMEDVYGQNAPIAVGGDYRGWIMAHLEGLLNGLLVIALSGVTLIRSPMQHGRQAWLVPSILIAGWGNTFAAILAPALSVRGMAANADIANNIVWGIFTIALIASFTAFYGVISHLATKQVNEV</sequence>
<protein>
    <submittedName>
        <fullName evidence="2">Uncharacterized protein</fullName>
    </submittedName>
</protein>
<feature type="transmembrane region" description="Helical" evidence="1">
    <location>
        <begin position="123"/>
        <end position="143"/>
    </location>
</feature>
<dbReference type="Pfam" id="PF26512">
    <property type="entry name" value="SOI"/>
    <property type="match status" value="1"/>
</dbReference>
<evidence type="ECO:0000256" key="1">
    <source>
        <dbReference type="SAM" id="Phobius"/>
    </source>
</evidence>
<reference evidence="3" key="1">
    <citation type="journal article" date="2019" name="Int. J. Syst. Evol. Microbiol.">
        <title>The Global Catalogue of Microorganisms (GCM) 10K type strain sequencing project: providing services to taxonomists for standard genome sequencing and annotation.</title>
        <authorList>
            <consortium name="The Broad Institute Genomics Platform"/>
            <consortium name="The Broad Institute Genome Sequencing Center for Infectious Disease"/>
            <person name="Wu L."/>
            <person name="Ma J."/>
        </authorList>
    </citation>
    <scope>NUCLEOTIDE SEQUENCE [LARGE SCALE GENOMIC DNA]</scope>
    <source>
        <strain evidence="3">CGMCC-1.15741</strain>
    </source>
</reference>
<keyword evidence="3" id="KW-1185">Reference proteome</keyword>
<feature type="transmembrane region" description="Helical" evidence="1">
    <location>
        <begin position="12"/>
        <end position="33"/>
    </location>
</feature>
<proteinExistence type="predicted"/>
<comment type="caution">
    <text evidence="2">The sequence shown here is derived from an EMBL/GenBank/DDBJ whole genome shotgun (WGS) entry which is preliminary data.</text>
</comment>
<keyword evidence="1" id="KW-0812">Transmembrane</keyword>
<dbReference type="RefSeq" id="WP_377381878.1">
    <property type="nucleotide sequence ID" value="NZ_JBHSSW010000066.1"/>
</dbReference>
<dbReference type="EMBL" id="JBHSSW010000066">
    <property type="protein sequence ID" value="MFC6200041.1"/>
    <property type="molecule type" value="Genomic_DNA"/>
</dbReference>
<dbReference type="InterPro" id="IPR058965">
    <property type="entry name" value="SOI/HabA-like"/>
</dbReference>
<organism evidence="2 3">
    <name type="scientific">Ponticaulis profundi</name>
    <dbReference type="NCBI Taxonomy" id="2665222"/>
    <lineage>
        <taxon>Bacteria</taxon>
        <taxon>Pseudomonadati</taxon>
        <taxon>Pseudomonadota</taxon>
        <taxon>Alphaproteobacteria</taxon>
        <taxon>Hyphomonadales</taxon>
        <taxon>Hyphomonadaceae</taxon>
        <taxon>Ponticaulis</taxon>
    </lineage>
</organism>
<feature type="transmembrane region" description="Helical" evidence="1">
    <location>
        <begin position="53"/>
        <end position="75"/>
    </location>
</feature>
<evidence type="ECO:0000313" key="2">
    <source>
        <dbReference type="EMBL" id="MFC6200041.1"/>
    </source>
</evidence>
<gene>
    <name evidence="2" type="ORF">ACFQDM_18360</name>
</gene>
<keyword evidence="1" id="KW-1133">Transmembrane helix</keyword>
<name>A0ABW1SEE0_9PROT</name>
<accession>A0ABW1SEE0</accession>
<keyword evidence="1" id="KW-0472">Membrane</keyword>
<dbReference type="Proteomes" id="UP001596303">
    <property type="component" value="Unassembled WGS sequence"/>
</dbReference>
<evidence type="ECO:0000313" key="3">
    <source>
        <dbReference type="Proteomes" id="UP001596303"/>
    </source>
</evidence>